<reference evidence="2" key="1">
    <citation type="submission" date="2020-12" db="EMBL/GenBank/DDBJ databases">
        <title>WGS assembly of Carya illinoinensis cv. Pawnee.</title>
        <authorList>
            <person name="Platts A."/>
            <person name="Shu S."/>
            <person name="Wright S."/>
            <person name="Barry K."/>
            <person name="Edger P."/>
            <person name="Pires J.C."/>
            <person name="Schmutz J."/>
        </authorList>
    </citation>
    <scope>NUCLEOTIDE SEQUENCE</scope>
    <source>
        <tissue evidence="2">Leaf</tissue>
    </source>
</reference>
<proteinExistence type="predicted"/>
<dbReference type="PROSITE" id="PS51005">
    <property type="entry name" value="NAC"/>
    <property type="match status" value="1"/>
</dbReference>
<dbReference type="EMBL" id="CM031813">
    <property type="protein sequence ID" value="KAG6655134.1"/>
    <property type="molecule type" value="Genomic_DNA"/>
</dbReference>
<keyword evidence="3" id="KW-1185">Reference proteome</keyword>
<evidence type="ECO:0000313" key="3">
    <source>
        <dbReference type="Proteomes" id="UP000811609"/>
    </source>
</evidence>
<organism evidence="2 3">
    <name type="scientific">Carya illinoinensis</name>
    <name type="common">Pecan</name>
    <dbReference type="NCBI Taxonomy" id="32201"/>
    <lineage>
        <taxon>Eukaryota</taxon>
        <taxon>Viridiplantae</taxon>
        <taxon>Streptophyta</taxon>
        <taxon>Embryophyta</taxon>
        <taxon>Tracheophyta</taxon>
        <taxon>Spermatophyta</taxon>
        <taxon>Magnoliopsida</taxon>
        <taxon>eudicotyledons</taxon>
        <taxon>Gunneridae</taxon>
        <taxon>Pentapetalae</taxon>
        <taxon>rosids</taxon>
        <taxon>fabids</taxon>
        <taxon>Fagales</taxon>
        <taxon>Juglandaceae</taxon>
        <taxon>Carya</taxon>
    </lineage>
</organism>
<dbReference type="GO" id="GO:0003677">
    <property type="term" value="F:DNA binding"/>
    <property type="evidence" value="ECO:0007669"/>
    <property type="project" value="InterPro"/>
</dbReference>
<dbReference type="GO" id="GO:0006355">
    <property type="term" value="P:regulation of DNA-templated transcription"/>
    <property type="evidence" value="ECO:0007669"/>
    <property type="project" value="InterPro"/>
</dbReference>
<comment type="caution">
    <text evidence="2">The sequence shown here is derived from an EMBL/GenBank/DDBJ whole genome shotgun (WGS) entry which is preliminary data.</text>
</comment>
<sequence>MHHICRRVRNVSLPNIMESSVTPKVAVAVNNPTNHPQTPSPVFFDGFHNPSIEELVEHFRPHPPGYRFCPTDKELVECYLKRKISNQPVPVSWIVSANVYRHKPEFLSEVFKDYGETEWYFFTPRDRKYPNGTRPSRSTDGGYWKATGADKSIESHGECIGFKKSLVFYKGKPPKGVKTNWIMHEFTVKDPPRNKRDANDMRLDDWVLCRVKNKIDKSPRTHTRVDVDNESSDIVNDTENDTLWNLENAIVDPEPMVDAGELHQWPLPNIEFNHAGSSSSFSSNLHTQY</sequence>
<evidence type="ECO:0000259" key="1">
    <source>
        <dbReference type="PROSITE" id="PS51005"/>
    </source>
</evidence>
<dbReference type="InterPro" id="IPR003441">
    <property type="entry name" value="NAC-dom"/>
</dbReference>
<dbReference type="Proteomes" id="UP000811609">
    <property type="component" value="Chromosome 5"/>
</dbReference>
<protein>
    <recommendedName>
        <fullName evidence="1">NAC domain-containing protein</fullName>
    </recommendedName>
</protein>
<accession>A0A8T1QLZ9</accession>
<feature type="domain" description="NAC" evidence="1">
    <location>
        <begin position="62"/>
        <end position="214"/>
    </location>
</feature>
<dbReference type="Pfam" id="PF02365">
    <property type="entry name" value="NAM"/>
    <property type="match status" value="1"/>
</dbReference>
<evidence type="ECO:0000313" key="2">
    <source>
        <dbReference type="EMBL" id="KAG6655134.1"/>
    </source>
</evidence>
<dbReference type="AlphaFoldDB" id="A0A8T1QLZ9"/>
<name>A0A8T1QLZ9_CARIL</name>
<dbReference type="PANTHER" id="PTHR31719:SF94">
    <property type="entry name" value="PROTEIN ATAF2"/>
    <property type="match status" value="1"/>
</dbReference>
<gene>
    <name evidence="2" type="ORF">CIPAW_05G195200</name>
</gene>
<dbReference type="PANTHER" id="PTHR31719">
    <property type="entry name" value="NAC TRANSCRIPTION FACTOR 56"/>
    <property type="match status" value="1"/>
</dbReference>